<dbReference type="InterPro" id="IPR003439">
    <property type="entry name" value="ABC_transporter-like_ATP-bd"/>
</dbReference>
<keyword evidence="19" id="KW-1185">Reference proteome</keyword>
<name>A0ABD2NE72_9CUCU</name>
<evidence type="ECO:0000259" key="16">
    <source>
        <dbReference type="PROSITE" id="PS50893"/>
    </source>
</evidence>
<dbReference type="EMBL" id="JABFTP020000103">
    <property type="protein sequence ID" value="KAL3277068.1"/>
    <property type="molecule type" value="Genomic_DNA"/>
</dbReference>
<feature type="transmembrane region" description="Helical" evidence="15">
    <location>
        <begin position="145"/>
        <end position="172"/>
    </location>
</feature>
<dbReference type="InterPro" id="IPR017871">
    <property type="entry name" value="ABC_transporter-like_CS"/>
</dbReference>
<feature type="transmembrane region" description="Helical" evidence="15">
    <location>
        <begin position="336"/>
        <end position="356"/>
    </location>
</feature>
<dbReference type="PROSITE" id="PS50893">
    <property type="entry name" value="ABC_TRANSPORTER_2"/>
    <property type="match status" value="2"/>
</dbReference>
<keyword evidence="7" id="KW-0547">Nucleotide-binding</keyword>
<feature type="transmembrane region" description="Helical" evidence="15">
    <location>
        <begin position="368"/>
        <end position="387"/>
    </location>
</feature>
<dbReference type="PROSITE" id="PS50929">
    <property type="entry name" value="ABC_TM1F"/>
    <property type="match status" value="2"/>
</dbReference>
<dbReference type="FunFam" id="3.40.50.300:FF:000479">
    <property type="entry name" value="Multidrug resistance protein 1A"/>
    <property type="match status" value="1"/>
</dbReference>
<sequence>MENNIRKSKRKIKRRMSSFEMKDTDSEMDNDSQYGGKRRIKSFVLDTDEEPEVNSIQKKPEEETKVEEDPNIPYWKLYSYATPWDWLCILIGLACSIANALCMVYFCLLYAIAVGTYVEASESITNTTISPEAREHAKEEMKADIFITSMQCVGIGLLTILCHYIGGVMFSYSSLRQIFRIRQKFLEKMLIQDVGWYDMNRTGDFATTFSENLTKIEDGIGEKVMHFVYFQSIFIAGTICAFVMAWKMTLICCVSLPLSIIIMGIISWISNRYAAKESESFSEAGSIAEEVFSSIRTVIAFEGQKKELKRYVKPLQEAKTNNVKKSLLDGIANGSMWFFVYAGCSASFYFGVQFIIEDRSLAPSDRTYDAEMVIMIFSITFVDFWMFSMGAPYLQVFGSACGAASKVFKVLNSVPRINDPSKRGLKLKNFKGDILFDNVHFRYPSRKDVKILNGITLRIKAGETVAFVGSSGSGKSTCIQLLQRFYDPVSGEILLDKSNIKDVSVPWLRSKIGIVGQEPALFATTISENIRYGKLSASQEDIERAAKKANVHKFIKSLPNGYETIIGERGTQLSGGQKQRIAIARALVGKPTILLLDEATSALDTTSEAEVQAALDSVSKDSTTIIVAHRLSTVRNADRIIVFSHGKIIEEGSYQNLIDARGAFYDLVKTQGMHHQEDHTPPEEENFIVKSDRNSTKGDYRRESYIDVHKFKHRANESDELKLQSGCIFKVFKKNKPEWFWLFVGCVSSLLIGCVLPTYSILYGELTGVLSLQDNNLLMDYTKTYCLYYLLLGIVAMLLYIIQIYAFGLAGENLTLRMRTELFVAMLKQEVGWFDRAENSVGALCTRLSSDSGDIQGASGMPVGIILLSVCTTVLSNGFALIFQWKLALVLGVFVPFIFIAVFYEQKILQGDSDSRHKELQKSAGIAVEAINNIRTVASLGCERVILSNYTEQLTPYINSAKKQSHFSAFMLGIAKSILYFSFASGASYGAKLIADEGVHYSAVVKVCELVIYGTWALGNAFAFIPNLQKGIQAAERTFTILEREPEIKNIKHASKKPWETGNIEYSRVYFSYPTRPDIPILRGLDLQITAGKTIALVGSSGCGKSTTIQLLERYYNPTAGEVGVDDTDINVMDLQHLRSQFAIVSQEPNLFDRTVTENIAYGINHKSVAMSDIVQAAKDANIHEFISSLPLGYDTRLGSKGTQLSGGQKQRIAIARALIRNPKVLLLDEATSALDNESEKIVQEALDRARKHRTCITIAHRLTTIKDADIICVLNKGKVVEIGRHQELIDKGGYYYEFYKLQTGVAQ</sequence>
<evidence type="ECO:0000256" key="11">
    <source>
        <dbReference type="ARBA" id="ARBA00023136"/>
    </source>
</evidence>
<dbReference type="CDD" id="cd18578">
    <property type="entry name" value="ABC_6TM_Pgp_ABCB1_D2_like"/>
    <property type="match status" value="1"/>
</dbReference>
<dbReference type="Proteomes" id="UP001516400">
    <property type="component" value="Unassembled WGS sequence"/>
</dbReference>
<feature type="transmembrane region" description="Helical" evidence="15">
    <location>
        <begin position="233"/>
        <end position="266"/>
    </location>
</feature>
<comment type="subcellular location">
    <subcellularLocation>
        <location evidence="1">Membrane</location>
        <topology evidence="1">Multi-pass membrane protein</topology>
    </subcellularLocation>
</comment>
<keyword evidence="11 15" id="KW-0472">Membrane</keyword>
<evidence type="ECO:0000256" key="13">
    <source>
        <dbReference type="ARBA" id="ARBA00034018"/>
    </source>
</evidence>
<dbReference type="PANTHER" id="PTHR43394">
    <property type="entry name" value="ATP-DEPENDENT PERMEASE MDL1, MITOCHONDRIAL"/>
    <property type="match status" value="1"/>
</dbReference>
<dbReference type="FunFam" id="3.40.50.300:FF:000205">
    <property type="entry name" value="ABC transporter B family member 4"/>
    <property type="match status" value="1"/>
</dbReference>
<comment type="similarity">
    <text evidence="2">Belongs to the ABC transporter superfamily. ABCB family. Multidrug resistance exporter (TC 3.A.1.201) subfamily.</text>
</comment>
<dbReference type="PANTHER" id="PTHR43394:SF27">
    <property type="entry name" value="ATP-DEPENDENT TRANSLOCASE ABCB1-LIKE"/>
    <property type="match status" value="1"/>
</dbReference>
<evidence type="ECO:0000256" key="7">
    <source>
        <dbReference type="ARBA" id="ARBA00022741"/>
    </source>
</evidence>
<evidence type="ECO:0000313" key="18">
    <source>
        <dbReference type="EMBL" id="KAL3277068.1"/>
    </source>
</evidence>
<dbReference type="SMART" id="SM00382">
    <property type="entry name" value="AAA"/>
    <property type="match status" value="2"/>
</dbReference>
<feature type="region of interest" description="Disordered" evidence="14">
    <location>
        <begin position="1"/>
        <end position="64"/>
    </location>
</feature>
<dbReference type="Gene3D" id="3.40.50.300">
    <property type="entry name" value="P-loop containing nucleotide triphosphate hydrolases"/>
    <property type="match status" value="2"/>
</dbReference>
<feature type="transmembrane region" description="Helical" evidence="15">
    <location>
        <begin position="857"/>
        <end position="876"/>
    </location>
</feature>
<dbReference type="CDD" id="cd03249">
    <property type="entry name" value="ABC_MTABC3_MDL1_MDL2"/>
    <property type="match status" value="2"/>
</dbReference>
<organism evidence="18 19">
    <name type="scientific">Cryptolaemus montrouzieri</name>
    <dbReference type="NCBI Taxonomy" id="559131"/>
    <lineage>
        <taxon>Eukaryota</taxon>
        <taxon>Metazoa</taxon>
        <taxon>Ecdysozoa</taxon>
        <taxon>Arthropoda</taxon>
        <taxon>Hexapoda</taxon>
        <taxon>Insecta</taxon>
        <taxon>Pterygota</taxon>
        <taxon>Neoptera</taxon>
        <taxon>Endopterygota</taxon>
        <taxon>Coleoptera</taxon>
        <taxon>Polyphaga</taxon>
        <taxon>Cucujiformia</taxon>
        <taxon>Coccinelloidea</taxon>
        <taxon>Coccinellidae</taxon>
        <taxon>Scymninae</taxon>
        <taxon>Scymnini</taxon>
        <taxon>Cryptolaemus</taxon>
    </lineage>
</organism>
<feature type="transmembrane region" description="Helical" evidence="15">
    <location>
        <begin position="969"/>
        <end position="990"/>
    </location>
</feature>
<dbReference type="EC" id="7.6.2.2" evidence="3"/>
<feature type="compositionally biased region" description="Basic residues" evidence="14">
    <location>
        <begin position="1"/>
        <end position="16"/>
    </location>
</feature>
<comment type="caution">
    <text evidence="18">The sequence shown here is derived from an EMBL/GenBank/DDBJ whole genome shotgun (WGS) entry which is preliminary data.</text>
</comment>
<proteinExistence type="inferred from homology"/>
<dbReference type="InterPro" id="IPR036640">
    <property type="entry name" value="ABC1_TM_sf"/>
</dbReference>
<dbReference type="Gene3D" id="1.20.1560.10">
    <property type="entry name" value="ABC transporter type 1, transmembrane domain"/>
    <property type="match status" value="1"/>
</dbReference>
<dbReference type="InterPro" id="IPR011527">
    <property type="entry name" value="ABC1_TM_dom"/>
</dbReference>
<evidence type="ECO:0000256" key="15">
    <source>
        <dbReference type="SAM" id="Phobius"/>
    </source>
</evidence>
<feature type="domain" description="ABC transmembrane type-1" evidence="17">
    <location>
        <begin position="743"/>
        <end position="1030"/>
    </location>
</feature>
<keyword evidence="9" id="KW-1278">Translocase</keyword>
<keyword evidence="5 15" id="KW-0812">Transmembrane</keyword>
<feature type="domain" description="ABC transporter" evidence="16">
    <location>
        <begin position="434"/>
        <end position="670"/>
    </location>
</feature>
<protein>
    <recommendedName>
        <fullName evidence="3">ABC-type xenobiotic transporter</fullName>
        <ecNumber evidence="3">7.6.2.2</ecNumber>
    </recommendedName>
</protein>
<keyword evidence="4" id="KW-0813">Transport</keyword>
<evidence type="ECO:0000256" key="2">
    <source>
        <dbReference type="ARBA" id="ARBA00007577"/>
    </source>
</evidence>
<feature type="transmembrane region" description="Helical" evidence="15">
    <location>
        <begin position="882"/>
        <end position="904"/>
    </location>
</feature>
<evidence type="ECO:0000256" key="14">
    <source>
        <dbReference type="SAM" id="MobiDB-lite"/>
    </source>
</evidence>
<gene>
    <name evidence="18" type="ORF">HHI36_012429</name>
</gene>
<evidence type="ECO:0000256" key="1">
    <source>
        <dbReference type="ARBA" id="ARBA00004141"/>
    </source>
</evidence>
<dbReference type="PROSITE" id="PS00211">
    <property type="entry name" value="ABC_TRANSPORTER_1"/>
    <property type="match status" value="2"/>
</dbReference>
<dbReference type="GO" id="GO:0008559">
    <property type="term" value="F:ABC-type xenobiotic transporter activity"/>
    <property type="evidence" value="ECO:0007669"/>
    <property type="project" value="UniProtKB-EC"/>
</dbReference>
<feature type="domain" description="ABC transmembrane type-1" evidence="17">
    <location>
        <begin position="90"/>
        <end position="378"/>
    </location>
</feature>
<evidence type="ECO:0000256" key="5">
    <source>
        <dbReference type="ARBA" id="ARBA00022692"/>
    </source>
</evidence>
<comment type="catalytic activity">
    <reaction evidence="13">
        <text>ATP + H2O + xenobioticSide 1 = ADP + phosphate + xenobioticSide 2.</text>
        <dbReference type="EC" id="7.6.2.2"/>
    </reaction>
</comment>
<evidence type="ECO:0000259" key="17">
    <source>
        <dbReference type="PROSITE" id="PS50929"/>
    </source>
</evidence>
<dbReference type="GO" id="GO:0016020">
    <property type="term" value="C:membrane"/>
    <property type="evidence" value="ECO:0007669"/>
    <property type="project" value="UniProtKB-SubCell"/>
</dbReference>
<feature type="transmembrane region" description="Helical" evidence="15">
    <location>
        <begin position="787"/>
        <end position="810"/>
    </location>
</feature>
<evidence type="ECO:0000256" key="9">
    <source>
        <dbReference type="ARBA" id="ARBA00022967"/>
    </source>
</evidence>
<dbReference type="GO" id="GO:0005524">
    <property type="term" value="F:ATP binding"/>
    <property type="evidence" value="ECO:0007669"/>
    <property type="project" value="UniProtKB-KW"/>
</dbReference>
<dbReference type="GO" id="GO:0017085">
    <property type="term" value="P:response to insecticide"/>
    <property type="evidence" value="ECO:0007669"/>
    <property type="project" value="UniProtKB-ARBA"/>
</dbReference>
<keyword evidence="6" id="KW-0677">Repeat</keyword>
<dbReference type="InterPro" id="IPR039421">
    <property type="entry name" value="Type_1_exporter"/>
</dbReference>
<keyword evidence="12" id="KW-0325">Glycoprotein</keyword>
<keyword evidence="8" id="KW-0067">ATP-binding</keyword>
<feature type="domain" description="ABC transporter" evidence="16">
    <location>
        <begin position="1064"/>
        <end position="1302"/>
    </location>
</feature>
<dbReference type="GO" id="GO:0097254">
    <property type="term" value="P:renal tubular secretion"/>
    <property type="evidence" value="ECO:0007669"/>
    <property type="project" value="UniProtKB-ARBA"/>
</dbReference>
<evidence type="ECO:0000256" key="6">
    <source>
        <dbReference type="ARBA" id="ARBA00022737"/>
    </source>
</evidence>
<evidence type="ECO:0000256" key="4">
    <source>
        <dbReference type="ARBA" id="ARBA00022448"/>
    </source>
</evidence>
<evidence type="ECO:0000256" key="10">
    <source>
        <dbReference type="ARBA" id="ARBA00022989"/>
    </source>
</evidence>
<keyword evidence="10 15" id="KW-1133">Transmembrane helix</keyword>
<dbReference type="CDD" id="cd18577">
    <property type="entry name" value="ABC_6TM_Pgp_ABCB1_D1_like"/>
    <property type="match status" value="1"/>
</dbReference>
<feature type="transmembrane region" description="Helical" evidence="15">
    <location>
        <begin position="739"/>
        <end position="762"/>
    </location>
</feature>
<evidence type="ECO:0000313" key="19">
    <source>
        <dbReference type="Proteomes" id="UP001516400"/>
    </source>
</evidence>
<dbReference type="InterPro" id="IPR027417">
    <property type="entry name" value="P-loop_NTPase"/>
</dbReference>
<dbReference type="InterPro" id="IPR003593">
    <property type="entry name" value="AAA+_ATPase"/>
</dbReference>
<accession>A0ABD2NE72</accession>
<evidence type="ECO:0000256" key="3">
    <source>
        <dbReference type="ARBA" id="ARBA00012191"/>
    </source>
</evidence>
<dbReference type="SUPFAM" id="SSF90123">
    <property type="entry name" value="ABC transporter transmembrane region"/>
    <property type="match status" value="2"/>
</dbReference>
<dbReference type="Pfam" id="PF00664">
    <property type="entry name" value="ABC_membrane"/>
    <property type="match status" value="2"/>
</dbReference>
<reference evidence="18 19" key="1">
    <citation type="journal article" date="2021" name="BMC Biol.">
        <title>Horizontally acquired antibacterial genes associated with adaptive radiation of ladybird beetles.</title>
        <authorList>
            <person name="Li H.S."/>
            <person name="Tang X.F."/>
            <person name="Huang Y.H."/>
            <person name="Xu Z.Y."/>
            <person name="Chen M.L."/>
            <person name="Du X.Y."/>
            <person name="Qiu B.Y."/>
            <person name="Chen P.T."/>
            <person name="Zhang W."/>
            <person name="Slipinski A."/>
            <person name="Escalona H.E."/>
            <person name="Waterhouse R.M."/>
            <person name="Zwick A."/>
            <person name="Pang H."/>
        </authorList>
    </citation>
    <scope>NUCLEOTIDE SEQUENCE [LARGE SCALE GENOMIC DNA]</scope>
    <source>
        <strain evidence="18">SYSU2018</strain>
    </source>
</reference>
<feature type="transmembrane region" description="Helical" evidence="15">
    <location>
        <begin position="86"/>
        <end position="113"/>
    </location>
</feature>
<evidence type="ECO:0000256" key="8">
    <source>
        <dbReference type="ARBA" id="ARBA00022840"/>
    </source>
</evidence>
<evidence type="ECO:0000256" key="12">
    <source>
        <dbReference type="ARBA" id="ARBA00023180"/>
    </source>
</evidence>
<dbReference type="Pfam" id="PF00005">
    <property type="entry name" value="ABC_tran"/>
    <property type="match status" value="2"/>
</dbReference>
<dbReference type="SUPFAM" id="SSF52540">
    <property type="entry name" value="P-loop containing nucleoside triphosphate hydrolases"/>
    <property type="match status" value="2"/>
</dbReference>